<name>A0A2T5AXL0_MYCDI</name>
<evidence type="ECO:0000313" key="1">
    <source>
        <dbReference type="EMBL" id="PTM91458.1"/>
    </source>
</evidence>
<evidence type="ECO:0008006" key="3">
    <source>
        <dbReference type="Google" id="ProtNLM"/>
    </source>
</evidence>
<sequence length="155" mass="16713">MQINHDIAVFMTSPVMIVLGTSDDASQPAIGRAIGALVQKDEGSIDLMVSEWQWPATVANVRANGRLAATFARPSDYVSFQVKGRAAVLPATAEHLSSAARYVERITATLEGLGLDGRIVTPWFVNRDLVAVRLPVDEIFVQTPGAKAGQLVERQ</sequence>
<dbReference type="EMBL" id="PZZZ01000009">
    <property type="protein sequence ID" value="PTM91458.1"/>
    <property type="molecule type" value="Genomic_DNA"/>
</dbReference>
<dbReference type="SUPFAM" id="SSF50475">
    <property type="entry name" value="FMN-binding split barrel"/>
    <property type="match status" value="1"/>
</dbReference>
<dbReference type="Gene3D" id="2.30.110.10">
    <property type="entry name" value="Electron Transport, Fmn-binding Protein, Chain A"/>
    <property type="match status" value="1"/>
</dbReference>
<protein>
    <recommendedName>
        <fullName evidence="3">Pyridoxamine 5'-phosphate oxidase</fullName>
    </recommendedName>
</protein>
<keyword evidence="2" id="KW-1185">Reference proteome</keyword>
<dbReference type="InterPro" id="IPR012349">
    <property type="entry name" value="Split_barrel_FMN-bd"/>
</dbReference>
<dbReference type="OrthoDB" id="2618648at2"/>
<reference evidence="1 2" key="1">
    <citation type="submission" date="2018-04" db="EMBL/GenBank/DDBJ databases">
        <title>Genomic Encyclopedia of Type Strains, Phase IV (KMG-IV): sequencing the most valuable type-strain genomes for metagenomic binning, comparative biology and taxonomic classification.</title>
        <authorList>
            <person name="Goeker M."/>
        </authorList>
    </citation>
    <scope>NUCLEOTIDE SEQUENCE [LARGE SCALE GENOMIC DNA]</scope>
    <source>
        <strain evidence="1 2">DSM 7138</strain>
    </source>
</reference>
<accession>A0A2T5AXL0</accession>
<comment type="caution">
    <text evidence="1">The sequence shown here is derived from an EMBL/GenBank/DDBJ whole genome shotgun (WGS) entry which is preliminary data.</text>
</comment>
<evidence type="ECO:0000313" key="2">
    <source>
        <dbReference type="Proteomes" id="UP000241247"/>
    </source>
</evidence>
<dbReference type="AlphaFoldDB" id="A0A2T5AXL0"/>
<gene>
    <name evidence="1" type="ORF">C7449_10962</name>
</gene>
<proteinExistence type="predicted"/>
<dbReference type="Proteomes" id="UP000241247">
    <property type="component" value="Unassembled WGS sequence"/>
</dbReference>
<dbReference type="RefSeq" id="WP_108004526.1">
    <property type="nucleotide sequence ID" value="NZ_JBHEEX010000012.1"/>
</dbReference>
<organism evidence="1 2">
    <name type="scientific">Mycoplana dimorpha</name>
    <dbReference type="NCBI Taxonomy" id="28320"/>
    <lineage>
        <taxon>Bacteria</taxon>
        <taxon>Pseudomonadati</taxon>
        <taxon>Pseudomonadota</taxon>
        <taxon>Alphaproteobacteria</taxon>
        <taxon>Hyphomicrobiales</taxon>
        <taxon>Rhizobiaceae</taxon>
        <taxon>Mycoplana</taxon>
    </lineage>
</organism>